<feature type="transmembrane region" description="Helical" evidence="1">
    <location>
        <begin position="340"/>
        <end position="361"/>
    </location>
</feature>
<accession>A0A5Q2RE68</accession>
<organism evidence="2 3">
    <name type="scientific">Actinomarinicola tropica</name>
    <dbReference type="NCBI Taxonomy" id="2789776"/>
    <lineage>
        <taxon>Bacteria</taxon>
        <taxon>Bacillati</taxon>
        <taxon>Actinomycetota</taxon>
        <taxon>Acidimicrobiia</taxon>
        <taxon>Acidimicrobiales</taxon>
        <taxon>Iamiaceae</taxon>
        <taxon>Actinomarinicola</taxon>
    </lineage>
</organism>
<name>A0A5Q2RE68_9ACTN</name>
<protein>
    <recommendedName>
        <fullName evidence="4">Glycosyltransferase RgtA/B/C/D-like domain-containing protein</fullName>
    </recommendedName>
</protein>
<dbReference type="RefSeq" id="WP_153759267.1">
    <property type="nucleotide sequence ID" value="NZ_CP045851.1"/>
</dbReference>
<feature type="transmembrane region" description="Helical" evidence="1">
    <location>
        <begin position="64"/>
        <end position="81"/>
    </location>
</feature>
<feature type="transmembrane region" description="Helical" evidence="1">
    <location>
        <begin position="112"/>
        <end position="132"/>
    </location>
</feature>
<gene>
    <name evidence="2" type="ORF">GH723_08635</name>
</gene>
<evidence type="ECO:0000313" key="3">
    <source>
        <dbReference type="Proteomes" id="UP000334019"/>
    </source>
</evidence>
<feature type="transmembrane region" description="Helical" evidence="1">
    <location>
        <begin position="206"/>
        <end position="226"/>
    </location>
</feature>
<evidence type="ECO:0000313" key="2">
    <source>
        <dbReference type="EMBL" id="QGG95159.1"/>
    </source>
</evidence>
<reference evidence="2 3" key="1">
    <citation type="submission" date="2019-11" db="EMBL/GenBank/DDBJ databases">
        <authorList>
            <person name="He Y."/>
        </authorList>
    </citation>
    <scope>NUCLEOTIDE SEQUENCE [LARGE SCALE GENOMIC DNA]</scope>
    <source>
        <strain evidence="2 3">SCSIO 58843</strain>
    </source>
</reference>
<keyword evidence="3" id="KW-1185">Reference proteome</keyword>
<dbReference type="Proteomes" id="UP000334019">
    <property type="component" value="Chromosome"/>
</dbReference>
<feature type="transmembrane region" description="Helical" evidence="1">
    <location>
        <begin position="88"/>
        <end position="106"/>
    </location>
</feature>
<feature type="transmembrane region" description="Helical" evidence="1">
    <location>
        <begin position="12"/>
        <end position="33"/>
    </location>
</feature>
<evidence type="ECO:0008006" key="4">
    <source>
        <dbReference type="Google" id="ProtNLM"/>
    </source>
</evidence>
<proteinExistence type="predicted"/>
<feature type="transmembrane region" description="Helical" evidence="1">
    <location>
        <begin position="137"/>
        <end position="155"/>
    </location>
</feature>
<feature type="transmembrane region" description="Helical" evidence="1">
    <location>
        <begin position="167"/>
        <end position="194"/>
    </location>
</feature>
<feature type="transmembrane region" description="Helical" evidence="1">
    <location>
        <begin position="312"/>
        <end position="333"/>
    </location>
</feature>
<sequence length="511" mass="53744">MDGAAHLGRQLLPMAVGALVAVAAVATCIPLPLTGDQALFSLVADELAEGRRLYTDVWDLKQPGIFWFFMAAEVAPGGSAVGAHLLELVWQLALAVVAVLVARPIVRRSWALALVPVLVVGWPYATASPAVLTQVEVLVGLPILVAIAAGLAALRTEARPDGWAVTAGAALAVVAMFKLVLVVVPVGALCVAAVASRERTRRPLRALVVGCLAAAVPVLVHLAWVASHGALEDTLRTWFEVPLGVSERVGRPVGRLRATAVDLLRFFGPVLLLAGLGTWRTLRERRHPLGLAMVAWVALGAATFLVQLWWLYLAYVVVVPLGMLAVVGVEVVLDAGLDRRWLAAGALALALLAVPTARVVAGRGRLLVEHGGGTSADERSAIARELDPSDAATSAAAADLRALAAPSDAVIVWGDPRVLLRSGHGQAATINGWSPEHLDARLWERATADLVDLEPSVVGVDAFSAGIIEARAPQLLALLHDRYRRAGEGHGFEWWVPEGPANGSEAGETGR</sequence>
<dbReference type="AlphaFoldDB" id="A0A5Q2RE68"/>
<evidence type="ECO:0000256" key="1">
    <source>
        <dbReference type="SAM" id="Phobius"/>
    </source>
</evidence>
<feature type="transmembrane region" description="Helical" evidence="1">
    <location>
        <begin position="263"/>
        <end position="282"/>
    </location>
</feature>
<keyword evidence="1" id="KW-1133">Transmembrane helix</keyword>
<keyword evidence="1" id="KW-0472">Membrane</keyword>
<dbReference type="EMBL" id="CP045851">
    <property type="protein sequence ID" value="QGG95159.1"/>
    <property type="molecule type" value="Genomic_DNA"/>
</dbReference>
<feature type="transmembrane region" description="Helical" evidence="1">
    <location>
        <begin position="289"/>
        <end position="306"/>
    </location>
</feature>
<keyword evidence="1" id="KW-0812">Transmembrane</keyword>
<dbReference type="KEGG" id="atq:GH723_08635"/>